<dbReference type="KEGG" id="tvl:FAZ95_14765"/>
<evidence type="ECO:0000256" key="6">
    <source>
        <dbReference type="SAM" id="Phobius"/>
    </source>
</evidence>
<organism evidence="8 9">
    <name type="scientific">Trinickia violacea</name>
    <dbReference type="NCBI Taxonomy" id="2571746"/>
    <lineage>
        <taxon>Bacteria</taxon>
        <taxon>Pseudomonadati</taxon>
        <taxon>Pseudomonadota</taxon>
        <taxon>Betaproteobacteria</taxon>
        <taxon>Burkholderiales</taxon>
        <taxon>Burkholderiaceae</taxon>
        <taxon>Trinickia</taxon>
    </lineage>
</organism>
<evidence type="ECO:0000256" key="5">
    <source>
        <dbReference type="ARBA" id="ARBA00023136"/>
    </source>
</evidence>
<evidence type="ECO:0000313" key="9">
    <source>
        <dbReference type="Proteomes" id="UP000298656"/>
    </source>
</evidence>
<keyword evidence="3 6" id="KW-0812">Transmembrane</keyword>
<sequence>MNVSGAEAVERSAIRKVSWRLVPFVALMFFINFLDRTAISFAGPNGLSKDLGLTAAQFGLAAGVFFIGYIFLEIPSNLALHKFGARRWLARIMVTWGIVALLFTWVGSVGGLYTLRFLLGVAEAGFFPGAILFLSMWVPAKYRSHILALFYLAQPLTIVVGAPVAALLIEAHGLFGLAGWRIMFFGVAIPAILVGVVAWFYLTDRPSQAKWLTAAERAWLSARLEEEDRAKAALGVSHSVNPGAALMSARVWTFALIYFGLVYGLYALAFFLPTIIGGFETRFGTHFNLLQKGLITAIPYLPAALALFLWSRDATRRGVRSWHIAVPSLIGAVSVPLALQMNSPAASIAVVTVTACAIFAALPTFWALPGRSLSGAAAAAGIALINTVGNLAGFVAPYITGITKDMTGSYQVPMLIVGAMMFMSAVLAFAIRRGAAERSSGTVAASGLSAH</sequence>
<keyword evidence="5 6" id="KW-0472">Membrane</keyword>
<feature type="transmembrane region" description="Helical" evidence="6">
    <location>
        <begin position="146"/>
        <end position="169"/>
    </location>
</feature>
<feature type="transmembrane region" description="Helical" evidence="6">
    <location>
        <begin position="88"/>
        <end position="107"/>
    </location>
</feature>
<keyword evidence="4 6" id="KW-1133">Transmembrane helix</keyword>
<gene>
    <name evidence="8" type="ORF">FAZ95_14765</name>
</gene>
<name>A0A4P8ISS1_9BURK</name>
<dbReference type="PANTHER" id="PTHR43791">
    <property type="entry name" value="PERMEASE-RELATED"/>
    <property type="match status" value="1"/>
</dbReference>
<dbReference type="InterPro" id="IPR020846">
    <property type="entry name" value="MFS_dom"/>
</dbReference>
<dbReference type="GO" id="GO:0022857">
    <property type="term" value="F:transmembrane transporter activity"/>
    <property type="evidence" value="ECO:0007669"/>
    <property type="project" value="InterPro"/>
</dbReference>
<evidence type="ECO:0000259" key="7">
    <source>
        <dbReference type="PROSITE" id="PS50850"/>
    </source>
</evidence>
<feature type="transmembrane region" description="Helical" evidence="6">
    <location>
        <begin position="289"/>
        <end position="310"/>
    </location>
</feature>
<feature type="transmembrane region" description="Helical" evidence="6">
    <location>
        <begin position="113"/>
        <end position="134"/>
    </location>
</feature>
<feature type="transmembrane region" description="Helical" evidence="6">
    <location>
        <begin position="322"/>
        <end position="339"/>
    </location>
</feature>
<comment type="subcellular location">
    <subcellularLocation>
        <location evidence="1">Membrane</location>
        <topology evidence="1">Multi-pass membrane protein</topology>
    </subcellularLocation>
</comment>
<feature type="transmembrane region" description="Helical" evidence="6">
    <location>
        <begin position="21"/>
        <end position="39"/>
    </location>
</feature>
<feature type="transmembrane region" description="Helical" evidence="6">
    <location>
        <begin position="345"/>
        <end position="368"/>
    </location>
</feature>
<feature type="domain" description="Major facilitator superfamily (MFS) profile" evidence="7">
    <location>
        <begin position="21"/>
        <end position="436"/>
    </location>
</feature>
<dbReference type="PROSITE" id="PS50850">
    <property type="entry name" value="MFS"/>
    <property type="match status" value="1"/>
</dbReference>
<dbReference type="RefSeq" id="WP_137333142.1">
    <property type="nucleotide sequence ID" value="NZ_CP040077.1"/>
</dbReference>
<keyword evidence="2" id="KW-0813">Transport</keyword>
<dbReference type="GO" id="GO:0016020">
    <property type="term" value="C:membrane"/>
    <property type="evidence" value="ECO:0007669"/>
    <property type="project" value="UniProtKB-SubCell"/>
</dbReference>
<dbReference type="Proteomes" id="UP000298656">
    <property type="component" value="Chromosome 1"/>
</dbReference>
<dbReference type="CDD" id="cd17319">
    <property type="entry name" value="MFS_ExuT_GudP_like"/>
    <property type="match status" value="1"/>
</dbReference>
<evidence type="ECO:0000256" key="1">
    <source>
        <dbReference type="ARBA" id="ARBA00004141"/>
    </source>
</evidence>
<evidence type="ECO:0000256" key="3">
    <source>
        <dbReference type="ARBA" id="ARBA00022692"/>
    </source>
</evidence>
<dbReference type="FunFam" id="1.20.1250.20:FF:000018">
    <property type="entry name" value="MFS transporter permease"/>
    <property type="match status" value="1"/>
</dbReference>
<keyword evidence="9" id="KW-1185">Reference proteome</keyword>
<evidence type="ECO:0000313" key="8">
    <source>
        <dbReference type="EMBL" id="QCP50323.1"/>
    </source>
</evidence>
<reference evidence="8 9" key="1">
    <citation type="submission" date="2019-05" db="EMBL/GenBank/DDBJ databases">
        <title>Burkholderia sp. DHOD12, isolated from subtropical forest soil.</title>
        <authorList>
            <person name="Gao Z.-H."/>
            <person name="Qiu L.-H."/>
        </authorList>
    </citation>
    <scope>NUCLEOTIDE SEQUENCE [LARGE SCALE GENOMIC DNA]</scope>
    <source>
        <strain evidence="8 9">DHOD12</strain>
    </source>
</reference>
<accession>A0A4P8ISS1</accession>
<feature type="transmembrane region" description="Helical" evidence="6">
    <location>
        <begin position="375"/>
        <end position="400"/>
    </location>
</feature>
<evidence type="ECO:0000256" key="2">
    <source>
        <dbReference type="ARBA" id="ARBA00022448"/>
    </source>
</evidence>
<dbReference type="AlphaFoldDB" id="A0A4P8ISS1"/>
<dbReference type="PANTHER" id="PTHR43791:SF36">
    <property type="entry name" value="TRANSPORTER, PUTATIVE (AFU_ORTHOLOGUE AFUA_6G08340)-RELATED"/>
    <property type="match status" value="1"/>
</dbReference>
<feature type="transmembrane region" description="Helical" evidence="6">
    <location>
        <begin position="256"/>
        <end position="277"/>
    </location>
</feature>
<dbReference type="SUPFAM" id="SSF103473">
    <property type="entry name" value="MFS general substrate transporter"/>
    <property type="match status" value="1"/>
</dbReference>
<dbReference type="EMBL" id="CP040077">
    <property type="protein sequence ID" value="QCP50323.1"/>
    <property type="molecule type" value="Genomic_DNA"/>
</dbReference>
<dbReference type="OrthoDB" id="8767085at2"/>
<dbReference type="Gene3D" id="1.20.1250.20">
    <property type="entry name" value="MFS general substrate transporter like domains"/>
    <property type="match status" value="2"/>
</dbReference>
<proteinExistence type="predicted"/>
<feature type="transmembrane region" description="Helical" evidence="6">
    <location>
        <begin position="51"/>
        <end position="72"/>
    </location>
</feature>
<dbReference type="Pfam" id="PF07690">
    <property type="entry name" value="MFS_1"/>
    <property type="match status" value="1"/>
</dbReference>
<dbReference type="InterPro" id="IPR036259">
    <property type="entry name" value="MFS_trans_sf"/>
</dbReference>
<protein>
    <submittedName>
        <fullName evidence="8">MFS transporter</fullName>
    </submittedName>
</protein>
<feature type="transmembrane region" description="Helical" evidence="6">
    <location>
        <begin position="181"/>
        <end position="202"/>
    </location>
</feature>
<dbReference type="InterPro" id="IPR011701">
    <property type="entry name" value="MFS"/>
</dbReference>
<evidence type="ECO:0000256" key="4">
    <source>
        <dbReference type="ARBA" id="ARBA00022989"/>
    </source>
</evidence>
<feature type="transmembrane region" description="Helical" evidence="6">
    <location>
        <begin position="412"/>
        <end position="431"/>
    </location>
</feature>